<sequence>MDEKDCLLLVYLHKDQNLTKAAEHLFMTQPALTYRVRQIEKEFQVEILSKIGKNIKMTPAGEHLVEYAKRILIDLRRTKEFLLNLENELTGSLKIGVNSHFGLYSLPSILKSYIKMFPKVQLNVDTGFSTEIVDLLVDGQIDVAIVRGDYNWSDQKYLLSEENVCIIANQQIKVEKLPQMPMINRKEPKVLQKYKTSPYNPYDQSIEYWWNERFVEPPLITMQVDSYETCREMVKKGLGYSIIPSVFLKDRDELHCSNLIFKNGQEMKRRTWMYYREASMSLATVAEFVRYIKKTSEQEK</sequence>
<gene>
    <name evidence="6" type="ORF">HFZ78_23665</name>
</gene>
<reference evidence="6 7" key="2">
    <citation type="submission" date="2020-04" db="EMBL/GenBank/DDBJ databases">
        <authorList>
            <person name="Fomenkov A."/>
            <person name="Anton B.P."/>
            <person name="Roberts R.J."/>
        </authorList>
    </citation>
    <scope>NUCLEOTIDE SEQUENCE [LARGE SCALE GENOMIC DNA]</scope>
    <source>
        <strain evidence="6 7">S2</strain>
    </source>
</reference>
<dbReference type="Gene3D" id="1.10.10.10">
    <property type="entry name" value="Winged helix-like DNA-binding domain superfamily/Winged helix DNA-binding domain"/>
    <property type="match status" value="1"/>
</dbReference>
<dbReference type="Pfam" id="PF00126">
    <property type="entry name" value="HTH_1"/>
    <property type="match status" value="1"/>
</dbReference>
<name>A0A6H1P7F9_PRIMG</name>
<keyword evidence="4" id="KW-0804">Transcription</keyword>
<dbReference type="PANTHER" id="PTHR30126">
    <property type="entry name" value="HTH-TYPE TRANSCRIPTIONAL REGULATOR"/>
    <property type="match status" value="1"/>
</dbReference>
<dbReference type="PANTHER" id="PTHR30126:SF78">
    <property type="entry name" value="HTH LYSR-TYPE DOMAIN-CONTAINING PROTEIN"/>
    <property type="match status" value="1"/>
</dbReference>
<evidence type="ECO:0000256" key="1">
    <source>
        <dbReference type="ARBA" id="ARBA00009437"/>
    </source>
</evidence>
<evidence type="ECO:0000256" key="4">
    <source>
        <dbReference type="ARBA" id="ARBA00023163"/>
    </source>
</evidence>
<organism evidence="6 7">
    <name type="scientific">Priestia megaterium</name>
    <name type="common">Bacillus megaterium</name>
    <dbReference type="NCBI Taxonomy" id="1404"/>
    <lineage>
        <taxon>Bacteria</taxon>
        <taxon>Bacillati</taxon>
        <taxon>Bacillota</taxon>
        <taxon>Bacilli</taxon>
        <taxon>Bacillales</taxon>
        <taxon>Bacillaceae</taxon>
        <taxon>Priestia</taxon>
    </lineage>
</organism>
<protein>
    <submittedName>
        <fullName evidence="6">LysR family transcriptional regulator</fullName>
    </submittedName>
</protein>
<dbReference type="SUPFAM" id="SSF46785">
    <property type="entry name" value="Winged helix' DNA-binding domain"/>
    <property type="match status" value="1"/>
</dbReference>
<evidence type="ECO:0000256" key="3">
    <source>
        <dbReference type="ARBA" id="ARBA00023125"/>
    </source>
</evidence>
<dbReference type="PRINTS" id="PR00039">
    <property type="entry name" value="HTHLYSR"/>
</dbReference>
<dbReference type="InterPro" id="IPR036388">
    <property type="entry name" value="WH-like_DNA-bd_sf"/>
</dbReference>
<dbReference type="Gene3D" id="3.40.190.290">
    <property type="match status" value="1"/>
</dbReference>
<dbReference type="Proteomes" id="UP000501868">
    <property type="component" value="Chromosome"/>
</dbReference>
<dbReference type="GO" id="GO:0000976">
    <property type="term" value="F:transcription cis-regulatory region binding"/>
    <property type="evidence" value="ECO:0007669"/>
    <property type="project" value="TreeGrafter"/>
</dbReference>
<dbReference type="PROSITE" id="PS50931">
    <property type="entry name" value="HTH_LYSR"/>
    <property type="match status" value="1"/>
</dbReference>
<evidence type="ECO:0000313" key="7">
    <source>
        <dbReference type="Proteomes" id="UP000501868"/>
    </source>
</evidence>
<dbReference type="InterPro" id="IPR036390">
    <property type="entry name" value="WH_DNA-bd_sf"/>
</dbReference>
<reference evidence="6 7" key="1">
    <citation type="submission" date="2020-04" db="EMBL/GenBank/DDBJ databases">
        <title>Genome-Wide Identification of 5-Methylcytosine Sites in Bacterial Genomes By High-Throughput Sequencing of MspJI Restriction Fragments.</title>
        <authorList>
            <person name="Wu V."/>
        </authorList>
    </citation>
    <scope>NUCLEOTIDE SEQUENCE [LARGE SCALE GENOMIC DNA]</scope>
    <source>
        <strain evidence="6 7">S2</strain>
    </source>
</reference>
<evidence type="ECO:0000313" key="6">
    <source>
        <dbReference type="EMBL" id="QIZ09327.1"/>
    </source>
</evidence>
<evidence type="ECO:0000256" key="2">
    <source>
        <dbReference type="ARBA" id="ARBA00023015"/>
    </source>
</evidence>
<proteinExistence type="inferred from homology"/>
<dbReference type="EMBL" id="CP051128">
    <property type="protein sequence ID" value="QIZ09327.1"/>
    <property type="molecule type" value="Genomic_DNA"/>
</dbReference>
<dbReference type="InterPro" id="IPR005119">
    <property type="entry name" value="LysR_subst-bd"/>
</dbReference>
<feature type="domain" description="HTH lysR-type" evidence="5">
    <location>
        <begin position="1"/>
        <end position="58"/>
    </location>
</feature>
<dbReference type="GO" id="GO:0003700">
    <property type="term" value="F:DNA-binding transcription factor activity"/>
    <property type="evidence" value="ECO:0007669"/>
    <property type="project" value="InterPro"/>
</dbReference>
<accession>A0A6H1P7F9</accession>
<dbReference type="Pfam" id="PF03466">
    <property type="entry name" value="LysR_substrate"/>
    <property type="match status" value="1"/>
</dbReference>
<dbReference type="CDD" id="cd05466">
    <property type="entry name" value="PBP2_LTTR_substrate"/>
    <property type="match status" value="1"/>
</dbReference>
<dbReference type="SUPFAM" id="SSF53850">
    <property type="entry name" value="Periplasmic binding protein-like II"/>
    <property type="match status" value="1"/>
</dbReference>
<comment type="similarity">
    <text evidence="1">Belongs to the LysR transcriptional regulatory family.</text>
</comment>
<dbReference type="InterPro" id="IPR000847">
    <property type="entry name" value="LysR_HTH_N"/>
</dbReference>
<evidence type="ECO:0000259" key="5">
    <source>
        <dbReference type="PROSITE" id="PS50931"/>
    </source>
</evidence>
<keyword evidence="3" id="KW-0238">DNA-binding</keyword>
<dbReference type="AlphaFoldDB" id="A0A6H1P7F9"/>
<keyword evidence="2" id="KW-0805">Transcription regulation</keyword>